<dbReference type="Proteomes" id="UP000828390">
    <property type="component" value="Unassembled WGS sequence"/>
</dbReference>
<keyword evidence="2" id="KW-1185">Reference proteome</keyword>
<dbReference type="AlphaFoldDB" id="A0A9D4D492"/>
<reference evidence="1" key="1">
    <citation type="journal article" date="2019" name="bioRxiv">
        <title>The Genome of the Zebra Mussel, Dreissena polymorpha: A Resource for Invasive Species Research.</title>
        <authorList>
            <person name="McCartney M.A."/>
            <person name="Auch B."/>
            <person name="Kono T."/>
            <person name="Mallez S."/>
            <person name="Zhang Y."/>
            <person name="Obille A."/>
            <person name="Becker A."/>
            <person name="Abrahante J.E."/>
            <person name="Garbe J."/>
            <person name="Badalamenti J.P."/>
            <person name="Herman A."/>
            <person name="Mangelson H."/>
            <person name="Liachko I."/>
            <person name="Sullivan S."/>
            <person name="Sone E.D."/>
            <person name="Koren S."/>
            <person name="Silverstein K.A.T."/>
            <person name="Beckman K.B."/>
            <person name="Gohl D.M."/>
        </authorList>
    </citation>
    <scope>NUCLEOTIDE SEQUENCE</scope>
    <source>
        <strain evidence="1">Duluth1</strain>
        <tissue evidence="1">Whole animal</tissue>
    </source>
</reference>
<sequence length="94" mass="11120">MFILKRHRENAYLDSFFDCCYLCSDRFSIVNPLDFRKHAHVDPMLLPGVFADLWPISFRLRRRVPIIRIGQFLVDEFQSIVACVQTRTQVPVSF</sequence>
<name>A0A9D4D492_DREPO</name>
<organism evidence="1 2">
    <name type="scientific">Dreissena polymorpha</name>
    <name type="common">Zebra mussel</name>
    <name type="synonym">Mytilus polymorpha</name>
    <dbReference type="NCBI Taxonomy" id="45954"/>
    <lineage>
        <taxon>Eukaryota</taxon>
        <taxon>Metazoa</taxon>
        <taxon>Spiralia</taxon>
        <taxon>Lophotrochozoa</taxon>
        <taxon>Mollusca</taxon>
        <taxon>Bivalvia</taxon>
        <taxon>Autobranchia</taxon>
        <taxon>Heteroconchia</taxon>
        <taxon>Euheterodonta</taxon>
        <taxon>Imparidentia</taxon>
        <taxon>Neoheterodontei</taxon>
        <taxon>Myida</taxon>
        <taxon>Dreissenoidea</taxon>
        <taxon>Dreissenidae</taxon>
        <taxon>Dreissena</taxon>
    </lineage>
</organism>
<protein>
    <submittedName>
        <fullName evidence="1">Uncharacterized protein</fullName>
    </submittedName>
</protein>
<evidence type="ECO:0000313" key="1">
    <source>
        <dbReference type="EMBL" id="KAH3738375.1"/>
    </source>
</evidence>
<comment type="caution">
    <text evidence="1">The sequence shown here is derived from an EMBL/GenBank/DDBJ whole genome shotgun (WGS) entry which is preliminary data.</text>
</comment>
<dbReference type="EMBL" id="JAIWYP010000011">
    <property type="protein sequence ID" value="KAH3738375.1"/>
    <property type="molecule type" value="Genomic_DNA"/>
</dbReference>
<accession>A0A9D4D492</accession>
<reference evidence="1" key="2">
    <citation type="submission" date="2020-11" db="EMBL/GenBank/DDBJ databases">
        <authorList>
            <person name="McCartney M.A."/>
            <person name="Auch B."/>
            <person name="Kono T."/>
            <person name="Mallez S."/>
            <person name="Becker A."/>
            <person name="Gohl D.M."/>
            <person name="Silverstein K.A.T."/>
            <person name="Koren S."/>
            <person name="Bechman K.B."/>
            <person name="Herman A."/>
            <person name="Abrahante J.E."/>
            <person name="Garbe J."/>
        </authorList>
    </citation>
    <scope>NUCLEOTIDE SEQUENCE</scope>
    <source>
        <strain evidence="1">Duluth1</strain>
        <tissue evidence="1">Whole animal</tissue>
    </source>
</reference>
<evidence type="ECO:0000313" key="2">
    <source>
        <dbReference type="Proteomes" id="UP000828390"/>
    </source>
</evidence>
<gene>
    <name evidence="1" type="ORF">DPMN_045009</name>
</gene>
<proteinExistence type="predicted"/>